<comment type="similarity">
    <text evidence="1">Belongs to the P-Pant transferase superfamily. Gsp/Sfp/HetI/AcpT family.</text>
</comment>
<evidence type="ECO:0000259" key="3">
    <source>
        <dbReference type="Pfam" id="PF01648"/>
    </source>
</evidence>
<dbReference type="InterPro" id="IPR050559">
    <property type="entry name" value="P-Pant_transferase_sf"/>
</dbReference>
<protein>
    <submittedName>
        <fullName evidence="5">4'-phosphopantetheinyl transferase superfamily protein</fullName>
    </submittedName>
</protein>
<dbReference type="AlphaFoldDB" id="A0A4Q2R6D4"/>
<dbReference type="Proteomes" id="UP000289411">
    <property type="component" value="Unassembled WGS sequence"/>
</dbReference>
<reference evidence="5 6" key="1">
    <citation type="submission" date="2018-09" db="EMBL/GenBank/DDBJ databases">
        <authorList>
            <person name="Grouzdev D.S."/>
            <person name="Krutkina M.S."/>
        </authorList>
    </citation>
    <scope>NUCLEOTIDE SEQUENCE [LARGE SCALE GENOMIC DNA]</scope>
    <source>
        <strain evidence="5 6">RmlP001</strain>
    </source>
</reference>
<evidence type="ECO:0000313" key="5">
    <source>
        <dbReference type="EMBL" id="RYB01481.1"/>
    </source>
</evidence>
<gene>
    <name evidence="5" type="ORF">D3272_25875</name>
</gene>
<dbReference type="OrthoDB" id="9808281at2"/>
<evidence type="ECO:0000259" key="4">
    <source>
        <dbReference type="Pfam" id="PF22624"/>
    </source>
</evidence>
<dbReference type="RefSeq" id="WP_129222134.1">
    <property type="nucleotide sequence ID" value="NZ_QYBC01000038.1"/>
</dbReference>
<reference evidence="5 6" key="2">
    <citation type="submission" date="2019-02" db="EMBL/GenBank/DDBJ databases">
        <title>'Lichenibacterium ramalinii' gen. nov. sp. nov., 'Lichenibacterium minor' gen. nov. sp. nov.</title>
        <authorList>
            <person name="Pankratov T."/>
        </authorList>
    </citation>
    <scope>NUCLEOTIDE SEQUENCE [LARGE SCALE GENOMIC DNA]</scope>
    <source>
        <strain evidence="5 6">RmlP001</strain>
    </source>
</reference>
<comment type="caution">
    <text evidence="5">The sequence shown here is derived from an EMBL/GenBank/DDBJ whole genome shotgun (WGS) entry which is preliminary data.</text>
</comment>
<dbReference type="GO" id="GO:0000287">
    <property type="term" value="F:magnesium ion binding"/>
    <property type="evidence" value="ECO:0007669"/>
    <property type="project" value="InterPro"/>
</dbReference>
<feature type="domain" description="4'-phosphopantetheinyl transferase" evidence="3">
    <location>
        <begin position="121"/>
        <end position="202"/>
    </location>
</feature>
<organism evidence="5 6">
    <name type="scientific">Lichenibacterium ramalinae</name>
    <dbReference type="NCBI Taxonomy" id="2316527"/>
    <lineage>
        <taxon>Bacteria</taxon>
        <taxon>Pseudomonadati</taxon>
        <taxon>Pseudomonadota</taxon>
        <taxon>Alphaproteobacteria</taxon>
        <taxon>Hyphomicrobiales</taxon>
        <taxon>Lichenihabitantaceae</taxon>
        <taxon>Lichenibacterium</taxon>
    </lineage>
</organism>
<dbReference type="PANTHER" id="PTHR12215:SF10">
    <property type="entry name" value="L-AMINOADIPATE-SEMIALDEHYDE DEHYDROGENASE-PHOSPHOPANTETHEINYL TRANSFERASE"/>
    <property type="match status" value="1"/>
</dbReference>
<keyword evidence="2 5" id="KW-0808">Transferase</keyword>
<evidence type="ECO:0000256" key="2">
    <source>
        <dbReference type="ARBA" id="ARBA00022679"/>
    </source>
</evidence>
<dbReference type="PANTHER" id="PTHR12215">
    <property type="entry name" value="PHOSPHOPANTETHEINE TRANSFERASE"/>
    <property type="match status" value="1"/>
</dbReference>
<sequence>MIAAGPHVEPAGATVPDDVRLVRLDLDLSVPLADPLFDVLSGAERDAASRFHRHADAVRSAATRAALRRLLGAELGEAPGALRFACSERGRPSLAGGRAGIDFNVSHGGDHALIAWSRRRRVGVDVEPRRAGRDWGPLARMVLGAEDARRIAEAPDGAARDARFLDVWTAKEALLKAEGSGIADGIAGFSVLSADARSPRVGGDGAMAARLAGFAAAWLRAIPGHAACLAWEAAASSA</sequence>
<dbReference type="InterPro" id="IPR055066">
    <property type="entry name" value="AASDHPPT_N"/>
</dbReference>
<dbReference type="Pfam" id="PF01648">
    <property type="entry name" value="ACPS"/>
    <property type="match status" value="1"/>
</dbReference>
<dbReference type="Gene3D" id="3.90.470.20">
    <property type="entry name" value="4'-phosphopantetheinyl transferase domain"/>
    <property type="match status" value="1"/>
</dbReference>
<keyword evidence="6" id="KW-1185">Reference proteome</keyword>
<dbReference type="GO" id="GO:0019878">
    <property type="term" value="P:lysine biosynthetic process via aminoadipic acid"/>
    <property type="evidence" value="ECO:0007669"/>
    <property type="project" value="TreeGrafter"/>
</dbReference>
<dbReference type="InterPro" id="IPR008278">
    <property type="entry name" value="4-PPantetheinyl_Trfase_dom"/>
</dbReference>
<dbReference type="Pfam" id="PF22624">
    <property type="entry name" value="AASDHPPT_N"/>
    <property type="match status" value="1"/>
</dbReference>
<dbReference type="GO" id="GO:0008897">
    <property type="term" value="F:holo-[acyl-carrier-protein] synthase activity"/>
    <property type="evidence" value="ECO:0007669"/>
    <property type="project" value="InterPro"/>
</dbReference>
<evidence type="ECO:0000313" key="6">
    <source>
        <dbReference type="Proteomes" id="UP000289411"/>
    </source>
</evidence>
<proteinExistence type="inferred from homology"/>
<dbReference type="GO" id="GO:0005829">
    <property type="term" value="C:cytosol"/>
    <property type="evidence" value="ECO:0007669"/>
    <property type="project" value="TreeGrafter"/>
</dbReference>
<dbReference type="EMBL" id="QYBC01000038">
    <property type="protein sequence ID" value="RYB01481.1"/>
    <property type="molecule type" value="Genomic_DNA"/>
</dbReference>
<evidence type="ECO:0000256" key="1">
    <source>
        <dbReference type="ARBA" id="ARBA00010990"/>
    </source>
</evidence>
<accession>A0A4Q2R6D4</accession>
<feature type="domain" description="4'-phosphopantetheinyl transferase N-terminal" evidence="4">
    <location>
        <begin position="38"/>
        <end position="115"/>
    </location>
</feature>
<name>A0A4Q2R6D4_9HYPH</name>
<dbReference type="SUPFAM" id="SSF56214">
    <property type="entry name" value="4'-phosphopantetheinyl transferase"/>
    <property type="match status" value="2"/>
</dbReference>
<dbReference type="InterPro" id="IPR037143">
    <property type="entry name" value="4-PPantetheinyl_Trfase_dom_sf"/>
</dbReference>